<proteinExistence type="predicted"/>
<organism evidence="1 2">
    <name type="scientific">Puccinia striiformis f. sp. tritici PST-78</name>
    <dbReference type="NCBI Taxonomy" id="1165861"/>
    <lineage>
        <taxon>Eukaryota</taxon>
        <taxon>Fungi</taxon>
        <taxon>Dikarya</taxon>
        <taxon>Basidiomycota</taxon>
        <taxon>Pucciniomycotina</taxon>
        <taxon>Pucciniomycetes</taxon>
        <taxon>Pucciniales</taxon>
        <taxon>Pucciniaceae</taxon>
        <taxon>Puccinia</taxon>
    </lineage>
</organism>
<dbReference type="AlphaFoldDB" id="A0A0L0V7T6"/>
<reference evidence="2" key="1">
    <citation type="submission" date="2014-03" db="EMBL/GenBank/DDBJ databases">
        <title>The Genome Sequence of Puccinia striiformis f. sp. tritici PST-78.</title>
        <authorList>
            <consortium name="The Broad Institute Genome Sequencing Platform"/>
            <person name="Cuomo C."/>
            <person name="Hulbert S."/>
            <person name="Chen X."/>
            <person name="Walker B."/>
            <person name="Young S.K."/>
            <person name="Zeng Q."/>
            <person name="Gargeya S."/>
            <person name="Fitzgerald M."/>
            <person name="Haas B."/>
            <person name="Abouelleil A."/>
            <person name="Alvarado L."/>
            <person name="Arachchi H.M."/>
            <person name="Berlin A.M."/>
            <person name="Chapman S.B."/>
            <person name="Goldberg J."/>
            <person name="Griggs A."/>
            <person name="Gujja S."/>
            <person name="Hansen M."/>
            <person name="Howarth C."/>
            <person name="Imamovic A."/>
            <person name="Larimer J."/>
            <person name="McCowan C."/>
            <person name="Montmayeur A."/>
            <person name="Murphy C."/>
            <person name="Neiman D."/>
            <person name="Pearson M."/>
            <person name="Priest M."/>
            <person name="Roberts A."/>
            <person name="Saif S."/>
            <person name="Shea T."/>
            <person name="Sisk P."/>
            <person name="Sykes S."/>
            <person name="Wortman J."/>
            <person name="Nusbaum C."/>
            <person name="Birren B."/>
        </authorList>
    </citation>
    <scope>NUCLEOTIDE SEQUENCE [LARGE SCALE GENOMIC DNA]</scope>
    <source>
        <strain evidence="2">race PST-78</strain>
    </source>
</reference>
<sequence length="167" mass="18084">MLKALASCPNRVTCAINSALGMLGQRSLEVYLISAGVALGLEGIGIWDQRKHDPAAYNYSPSFQAVPQTFDFANPFELHASEWAAAITSTSHSGSGTKSDGSSIAYLLMPSSSKNPLLSSMFNDPEVQSSPTSLNNNVTNTTNIDEFHLDEIDQKIEFLSIDFILHD</sequence>
<comment type="caution">
    <text evidence="1">The sequence shown here is derived from an EMBL/GenBank/DDBJ whole genome shotgun (WGS) entry which is preliminary data.</text>
</comment>
<name>A0A0L0V7T6_9BASI</name>
<dbReference type="Proteomes" id="UP000054564">
    <property type="component" value="Unassembled WGS sequence"/>
</dbReference>
<dbReference type="EMBL" id="AJIL01000104">
    <property type="protein sequence ID" value="KNE95034.1"/>
    <property type="molecule type" value="Genomic_DNA"/>
</dbReference>
<gene>
    <name evidence="1" type="ORF">PSTG_11631</name>
</gene>
<accession>A0A0L0V7T6</accession>
<keyword evidence="2" id="KW-1185">Reference proteome</keyword>
<evidence type="ECO:0000313" key="1">
    <source>
        <dbReference type="EMBL" id="KNE95034.1"/>
    </source>
</evidence>
<dbReference type="STRING" id="1165861.A0A0L0V7T6"/>
<evidence type="ECO:0000313" key="2">
    <source>
        <dbReference type="Proteomes" id="UP000054564"/>
    </source>
</evidence>
<protein>
    <submittedName>
        <fullName evidence="1">Uncharacterized protein</fullName>
    </submittedName>
</protein>